<dbReference type="EMBL" id="BSPW01000083">
    <property type="protein sequence ID" value="GLT19748.1"/>
    <property type="molecule type" value="Genomic_DNA"/>
</dbReference>
<proteinExistence type="predicted"/>
<organism evidence="1 2">
    <name type="scientific">Vibrio zhanjiangensis</name>
    <dbReference type="NCBI Taxonomy" id="1046128"/>
    <lineage>
        <taxon>Bacteria</taxon>
        <taxon>Pseudomonadati</taxon>
        <taxon>Pseudomonadota</taxon>
        <taxon>Gammaproteobacteria</taxon>
        <taxon>Vibrionales</taxon>
        <taxon>Vibrionaceae</taxon>
        <taxon>Vibrio</taxon>
    </lineage>
</organism>
<name>A0ABQ6F2M9_9VIBR</name>
<dbReference type="RefSeq" id="WP_284193583.1">
    <property type="nucleotide sequence ID" value="NZ_BSPW01000083.1"/>
</dbReference>
<comment type="caution">
    <text evidence="1">The sequence shown here is derived from an EMBL/GenBank/DDBJ whole genome shotgun (WGS) entry which is preliminary data.</text>
</comment>
<accession>A0ABQ6F2M9</accession>
<dbReference type="Proteomes" id="UP001157138">
    <property type="component" value="Unassembled WGS sequence"/>
</dbReference>
<evidence type="ECO:0000313" key="1">
    <source>
        <dbReference type="EMBL" id="GLT19748.1"/>
    </source>
</evidence>
<reference evidence="2" key="1">
    <citation type="journal article" date="2019" name="Int. J. Syst. Evol. Microbiol.">
        <title>The Global Catalogue of Microorganisms (GCM) 10K type strain sequencing project: providing services to taxonomists for standard genome sequencing and annotation.</title>
        <authorList>
            <consortium name="The Broad Institute Genomics Platform"/>
            <consortium name="The Broad Institute Genome Sequencing Center for Infectious Disease"/>
            <person name="Wu L."/>
            <person name="Ma J."/>
        </authorList>
    </citation>
    <scope>NUCLEOTIDE SEQUENCE [LARGE SCALE GENOMIC DNA]</scope>
    <source>
        <strain evidence="2">NBRC 108723</strain>
    </source>
</reference>
<evidence type="ECO:0000313" key="2">
    <source>
        <dbReference type="Proteomes" id="UP001157138"/>
    </source>
</evidence>
<gene>
    <name evidence="1" type="ORF">GCM10007938_35310</name>
</gene>
<keyword evidence="2" id="KW-1185">Reference proteome</keyword>
<protein>
    <submittedName>
        <fullName evidence="1">Uncharacterized protein</fullName>
    </submittedName>
</protein>
<sequence>MKHSLKHTLITLLSILAMLMTSYVSSVRAMPGNSMPFSVMSSSDMPCHTRKIDFLTTSTELVQISSRENCHSMVGSSLDDLDKAASDTMTHCQGANSTVDNCCPSVCSGVPYPIDTLSSLGMVSVSRALHQSLKLDLAVAYIDGLQRPPSL</sequence>